<sequence length="62" mass="6971">MNNVEVIIKVSENSGVNVNDCEKVLNALENLLDDELSNSKSMAGAFEKIYKLMTYFNKKGRT</sequence>
<dbReference type="AlphaFoldDB" id="A0AB39HUH2"/>
<accession>A0AB39HUH2</accession>
<gene>
    <name evidence="1" type="ORF">AB4Y30_07930</name>
</gene>
<dbReference type="RefSeq" id="WP_368654944.1">
    <property type="nucleotide sequence ID" value="NZ_CP162599.1"/>
</dbReference>
<organism evidence="1">
    <name type="scientific">Ornithinibacillus sp. 4-3</name>
    <dbReference type="NCBI Taxonomy" id="3231488"/>
    <lineage>
        <taxon>Bacteria</taxon>
        <taxon>Bacillati</taxon>
        <taxon>Bacillota</taxon>
        <taxon>Bacilli</taxon>
        <taxon>Bacillales</taxon>
        <taxon>Bacillaceae</taxon>
        <taxon>Ornithinibacillus</taxon>
    </lineage>
</organism>
<protein>
    <submittedName>
        <fullName evidence="1">Uncharacterized protein</fullName>
    </submittedName>
</protein>
<evidence type="ECO:0000313" key="1">
    <source>
        <dbReference type="EMBL" id="XDK34267.1"/>
    </source>
</evidence>
<dbReference type="EMBL" id="CP162599">
    <property type="protein sequence ID" value="XDK34267.1"/>
    <property type="molecule type" value="Genomic_DNA"/>
</dbReference>
<name>A0AB39HUH2_9BACI</name>
<reference evidence="1" key="1">
    <citation type="submission" date="2024-07" db="EMBL/GenBank/DDBJ databases">
        <title>Halotolerant mesophilic bacterium Ornithinibacillus sp. 4-3, sp. nov., isolated from soil.</title>
        <authorList>
            <person name="Sidarenka A.V."/>
            <person name="Guliayeva D.E."/>
            <person name="Leanovich S.I."/>
            <person name="Hileuskaya K.S."/>
            <person name="Akhremchuk A.E."/>
            <person name="Sikolenko M.A."/>
            <person name="Valentovich L.N."/>
        </authorList>
    </citation>
    <scope>NUCLEOTIDE SEQUENCE</scope>
    <source>
        <strain evidence="1">4-3</strain>
    </source>
</reference>
<proteinExistence type="predicted"/>